<keyword evidence="6 8" id="KW-0998">Cell outer membrane</keyword>
<dbReference type="PRINTS" id="PR01338">
    <property type="entry name" value="TYPE3OMKPROT"/>
</dbReference>
<evidence type="ECO:0000256" key="5">
    <source>
        <dbReference type="ARBA" id="ARBA00023139"/>
    </source>
</evidence>
<dbReference type="EMBL" id="CP061856">
    <property type="protein sequence ID" value="QOD59006.1"/>
    <property type="molecule type" value="Genomic_DNA"/>
</dbReference>
<dbReference type="NCBIfam" id="TIGR02544">
    <property type="entry name" value="III_secr_YscJ"/>
    <property type="match status" value="1"/>
</dbReference>
<feature type="domain" description="Flagellar M-ring N-terminal" evidence="9">
    <location>
        <begin position="22"/>
        <end position="191"/>
    </location>
</feature>
<dbReference type="Proteomes" id="UP000516656">
    <property type="component" value="Plasmid unnamed1"/>
</dbReference>
<evidence type="ECO:0000256" key="3">
    <source>
        <dbReference type="ARBA" id="ARBA00022729"/>
    </source>
</evidence>
<proteinExistence type="inferred from homology"/>
<keyword evidence="7 8" id="KW-0449">Lipoprotein</keyword>
<geneLocation type="plasmid" evidence="10 11">
    <name>unnamed1</name>
</geneLocation>
<evidence type="ECO:0000256" key="8">
    <source>
        <dbReference type="RuleBase" id="RU364102"/>
    </source>
</evidence>
<dbReference type="PANTHER" id="PTHR30046">
    <property type="entry name" value="FLAGELLAR M-RING PROTEIN"/>
    <property type="match status" value="1"/>
</dbReference>
<sequence length="251" mass="27717">MTRKTMRAVSMLLVLFLVGCQAELYTGVSQKEGNEMLSVLLSEGVVATKEPDKDNTVKLMVDNAQIVFAIDALKRKGYPREQFSTLKEVFPKDDLISSPLAERARLIYAKSQELSATLSQIDGVLVARVHVVLKDQNLRPVRPGERPTPASASVFIKHAADVALDSYVPQIKLLVNNSIEGLNYDRISVVMVPSSEVRVTPQGNQFESILSIQVTKDTASHLIVILVFLVLLIIGSNVATFAWCRRNVKRG</sequence>
<evidence type="ECO:0000259" key="9">
    <source>
        <dbReference type="Pfam" id="PF01514"/>
    </source>
</evidence>
<dbReference type="PROSITE" id="PS51257">
    <property type="entry name" value="PROKAR_LIPOPROTEIN"/>
    <property type="match status" value="1"/>
</dbReference>
<reference evidence="10 11" key="1">
    <citation type="submission" date="2020-09" db="EMBL/GenBank/DDBJ databases">
        <title>Complete, closed and curated genome sequences of Photobacterium damselae subsp. piscicida isolates from Australia indicate localised evolution and additional plasmid-borne pathogenicity mechanisms.</title>
        <authorList>
            <person name="Baseggio L."/>
            <person name="Silayeva O."/>
            <person name="Buller N."/>
            <person name="Landos M."/>
            <person name="Engelstaedter J."/>
            <person name="Barnes A.C."/>
        </authorList>
    </citation>
    <scope>NUCLEOTIDE SEQUENCE [LARGE SCALE GENOMIC DNA]</scope>
    <source>
        <strain evidence="10 11">AS-16-0540-1</strain>
        <plasmid evidence="10 11">unnamed1</plasmid>
    </source>
</reference>
<evidence type="ECO:0000256" key="1">
    <source>
        <dbReference type="ARBA" id="ARBA00004459"/>
    </source>
</evidence>
<evidence type="ECO:0000313" key="11">
    <source>
        <dbReference type="Proteomes" id="UP000516656"/>
    </source>
</evidence>
<dbReference type="AlphaFoldDB" id="A0A5F0YGC2"/>
<accession>A0A5F0YGC2</accession>
<keyword evidence="4 8" id="KW-0472">Membrane</keyword>
<keyword evidence="8" id="KW-0812">Transmembrane</keyword>
<dbReference type="InterPro" id="IPR006182">
    <property type="entry name" value="FliF_N_dom"/>
</dbReference>
<dbReference type="Gene3D" id="3.30.300.30">
    <property type="match status" value="1"/>
</dbReference>
<evidence type="ECO:0000256" key="6">
    <source>
        <dbReference type="ARBA" id="ARBA00023237"/>
    </source>
</evidence>
<dbReference type="PANTHER" id="PTHR30046:SF2">
    <property type="entry name" value="YOP PROTEINS TRANSLOCATION LIPOPROTEIN J"/>
    <property type="match status" value="1"/>
</dbReference>
<gene>
    <name evidence="10" type="primary">sctJ</name>
    <name evidence="10" type="ORF">IC627_22010</name>
</gene>
<dbReference type="Gene3D" id="3.30.70.1530">
    <property type="entry name" value="Hypothetical protein rpa1041"/>
    <property type="match status" value="1"/>
</dbReference>
<keyword evidence="5 8" id="KW-0564">Palmitate</keyword>
<dbReference type="GO" id="GO:0009279">
    <property type="term" value="C:cell outer membrane"/>
    <property type="evidence" value="ECO:0007669"/>
    <property type="project" value="UniProtKB-SubCell"/>
</dbReference>
<comment type="similarity">
    <text evidence="2 8">Belongs to the YscJ lipoprotein family.</text>
</comment>
<keyword evidence="10" id="KW-0614">Plasmid</keyword>
<evidence type="ECO:0000256" key="2">
    <source>
        <dbReference type="ARBA" id="ARBA00009509"/>
    </source>
</evidence>
<evidence type="ECO:0000256" key="4">
    <source>
        <dbReference type="ARBA" id="ARBA00023136"/>
    </source>
</evidence>
<evidence type="ECO:0000256" key="7">
    <source>
        <dbReference type="ARBA" id="ARBA00023288"/>
    </source>
</evidence>
<evidence type="ECO:0000313" key="10">
    <source>
        <dbReference type="EMBL" id="QOD59006.1"/>
    </source>
</evidence>
<dbReference type="InterPro" id="IPR043427">
    <property type="entry name" value="YscJ/FliF"/>
</dbReference>
<organism evidence="10 11">
    <name type="scientific">Photobacterium damsela subsp. piscicida</name>
    <name type="common">Pasteurella piscicida</name>
    <dbReference type="NCBI Taxonomy" id="38294"/>
    <lineage>
        <taxon>Bacteria</taxon>
        <taxon>Pseudomonadati</taxon>
        <taxon>Pseudomonadota</taxon>
        <taxon>Gammaproteobacteria</taxon>
        <taxon>Vibrionales</taxon>
        <taxon>Vibrionaceae</taxon>
        <taxon>Photobacterium</taxon>
    </lineage>
</organism>
<keyword evidence="3 8" id="KW-0732">Signal</keyword>
<feature type="chain" id="PRO_5036529949" description="Lipoprotein" evidence="8">
    <location>
        <begin position="23"/>
        <end position="251"/>
    </location>
</feature>
<dbReference type="InterPro" id="IPR045851">
    <property type="entry name" value="AMP-bd_C_sf"/>
</dbReference>
<dbReference type="Pfam" id="PF01514">
    <property type="entry name" value="YscJ_FliF"/>
    <property type="match status" value="1"/>
</dbReference>
<keyword evidence="8" id="KW-1133">Transmembrane helix</keyword>
<protein>
    <recommendedName>
        <fullName evidence="8">Lipoprotein</fullName>
    </recommendedName>
</protein>
<feature type="transmembrane region" description="Helical" evidence="8">
    <location>
        <begin position="222"/>
        <end position="244"/>
    </location>
</feature>
<name>A0A5F0YGC2_PHODP</name>
<feature type="signal peptide" evidence="8">
    <location>
        <begin position="1"/>
        <end position="22"/>
    </location>
</feature>
<comment type="subcellular location">
    <subcellularLocation>
        <location evidence="1">Cell outer membrane</location>
        <topology evidence="1">Lipid-anchor</topology>
    </subcellularLocation>
</comment>
<dbReference type="InterPro" id="IPR003282">
    <property type="entry name" value="T3SS_SctJ"/>
</dbReference>
<dbReference type="GO" id="GO:0009306">
    <property type="term" value="P:protein secretion"/>
    <property type="evidence" value="ECO:0007669"/>
    <property type="project" value="InterPro"/>
</dbReference>